<dbReference type="EMBL" id="CP031165">
    <property type="protein sequence ID" value="AXV08831.1"/>
    <property type="molecule type" value="Genomic_DNA"/>
</dbReference>
<sequence>MRREGLYSSLITDWRRQHREGSLVATPGRSEGGRGGPSRSELERLRQENERLRTKLAKAQAVIEVQGKVHALLEEISRSAEPGTE</sequence>
<keyword evidence="3" id="KW-1185">Reference proteome</keyword>
<feature type="region of interest" description="Disordered" evidence="1">
    <location>
        <begin position="18"/>
        <end position="47"/>
    </location>
</feature>
<dbReference type="KEGG" id="euz:DVS28_a4164"/>
<name>A0A346Y2Y4_9ACTN</name>
<protein>
    <recommendedName>
        <fullName evidence="4">Transposase</fullName>
    </recommendedName>
</protein>
<evidence type="ECO:0000256" key="1">
    <source>
        <dbReference type="SAM" id="MobiDB-lite"/>
    </source>
</evidence>
<dbReference type="Proteomes" id="UP000264006">
    <property type="component" value="Chromosome"/>
</dbReference>
<evidence type="ECO:0008006" key="4">
    <source>
        <dbReference type="Google" id="ProtNLM"/>
    </source>
</evidence>
<dbReference type="AlphaFoldDB" id="A0A346Y2Y4"/>
<reference evidence="2 3" key="1">
    <citation type="submission" date="2018-09" db="EMBL/GenBank/DDBJ databases">
        <title>Complete genome sequence of Euzebya sp. DY32-46 isolated from seawater of Pacific Ocean.</title>
        <authorList>
            <person name="Xu L."/>
            <person name="Wu Y.-H."/>
            <person name="Xu X.-W."/>
        </authorList>
    </citation>
    <scope>NUCLEOTIDE SEQUENCE [LARGE SCALE GENOMIC DNA]</scope>
    <source>
        <strain evidence="2 3">DY32-46</strain>
    </source>
</reference>
<gene>
    <name evidence="2" type="ORF">DVS28_a4164</name>
</gene>
<accession>A0A346Y2Y4</accession>
<organism evidence="2 3">
    <name type="scientific">Euzebya pacifica</name>
    <dbReference type="NCBI Taxonomy" id="1608957"/>
    <lineage>
        <taxon>Bacteria</taxon>
        <taxon>Bacillati</taxon>
        <taxon>Actinomycetota</taxon>
        <taxon>Nitriliruptoria</taxon>
        <taxon>Euzebyales</taxon>
    </lineage>
</organism>
<evidence type="ECO:0000313" key="3">
    <source>
        <dbReference type="Proteomes" id="UP000264006"/>
    </source>
</evidence>
<evidence type="ECO:0000313" key="2">
    <source>
        <dbReference type="EMBL" id="AXV08831.1"/>
    </source>
</evidence>
<proteinExistence type="predicted"/>